<reference evidence="2" key="1">
    <citation type="submission" date="2007-07" db="EMBL/GenBank/DDBJ databases">
        <title>PCAP assembly of the Caenorhabditis remanei genome.</title>
        <authorList>
            <consortium name="The Caenorhabditis remanei Sequencing Consortium"/>
            <person name="Wilson R.K."/>
        </authorList>
    </citation>
    <scope>NUCLEOTIDE SEQUENCE [LARGE SCALE GENOMIC DNA]</scope>
    <source>
        <strain evidence="2">PB4641</strain>
    </source>
</reference>
<dbReference type="PANTHER" id="PTHR31518">
    <property type="entry name" value="ARGININE/SERINE-RICH PROTEIN PNISR"/>
    <property type="match status" value="1"/>
</dbReference>
<dbReference type="OMA" id="ANDDRQR"/>
<dbReference type="STRING" id="31234.E3M8R7"/>
<dbReference type="AlphaFoldDB" id="E3M8R7"/>
<feature type="compositionally biased region" description="Basic residues" evidence="1">
    <location>
        <begin position="178"/>
        <end position="198"/>
    </location>
</feature>
<feature type="compositionally biased region" description="Basic and acidic residues" evidence="1">
    <location>
        <begin position="125"/>
        <end position="147"/>
    </location>
</feature>
<dbReference type="Proteomes" id="UP000008281">
    <property type="component" value="Unassembled WGS sequence"/>
</dbReference>
<dbReference type="InterPro" id="IPR031937">
    <property type="entry name" value="PNISR"/>
</dbReference>
<accession>E3M8R7</accession>
<dbReference type="InParanoid" id="E3M8R7"/>
<sequence length="215" mass="24376">MRCVKSLMMNVLLETSNDAIMRIIQEELRDHRNRKKERKVTSSAPKIVGNSSALAALAAFGDGEDSDSDANDDRQRGDENDDVATTSKGAESPGEFKTPVGIPIHRKFSVKTDSSPPVVNPIKVVDGDVSRAQDSEKSERKIEEKDRKSRKKSKKRSRSRSRERDSSSTSSASSSSSSRRHRRSRSRSRSPERRRKRSRSSERRRDRYDRDGGRR</sequence>
<proteinExistence type="predicted"/>
<dbReference type="EMBL" id="DS268429">
    <property type="protein sequence ID" value="EFO95679.1"/>
    <property type="molecule type" value="Genomic_DNA"/>
</dbReference>
<dbReference type="OrthoDB" id="10065820at2759"/>
<evidence type="ECO:0000256" key="1">
    <source>
        <dbReference type="SAM" id="MobiDB-lite"/>
    </source>
</evidence>
<feature type="compositionally biased region" description="Low complexity" evidence="1">
    <location>
        <begin position="167"/>
        <end position="177"/>
    </location>
</feature>
<evidence type="ECO:0000313" key="2">
    <source>
        <dbReference type="EMBL" id="EFO95679.1"/>
    </source>
</evidence>
<feature type="region of interest" description="Disordered" evidence="1">
    <location>
        <begin position="58"/>
        <end position="215"/>
    </location>
</feature>
<dbReference type="eggNOG" id="ENOG502QUV0">
    <property type="taxonomic scope" value="Eukaryota"/>
</dbReference>
<dbReference type="HOGENOM" id="CLU_1284358_0_0_1"/>
<organism evidence="3">
    <name type="scientific">Caenorhabditis remanei</name>
    <name type="common">Caenorhabditis vulgaris</name>
    <dbReference type="NCBI Taxonomy" id="31234"/>
    <lineage>
        <taxon>Eukaryota</taxon>
        <taxon>Metazoa</taxon>
        <taxon>Ecdysozoa</taxon>
        <taxon>Nematoda</taxon>
        <taxon>Chromadorea</taxon>
        <taxon>Rhabditida</taxon>
        <taxon>Rhabditina</taxon>
        <taxon>Rhabditomorpha</taxon>
        <taxon>Rhabditoidea</taxon>
        <taxon>Rhabditidae</taxon>
        <taxon>Peloderinae</taxon>
        <taxon>Caenorhabditis</taxon>
    </lineage>
</organism>
<gene>
    <name evidence="2" type="ORF">CRE_14001</name>
</gene>
<keyword evidence="3" id="KW-1185">Reference proteome</keyword>
<evidence type="ECO:0000313" key="3">
    <source>
        <dbReference type="Proteomes" id="UP000008281"/>
    </source>
</evidence>
<protein>
    <submittedName>
        <fullName evidence="2">Uncharacterized protein</fullName>
    </submittedName>
</protein>
<feature type="compositionally biased region" description="Basic residues" evidence="1">
    <location>
        <begin position="148"/>
        <end position="159"/>
    </location>
</feature>
<name>E3M8R7_CAERE</name>
<feature type="compositionally biased region" description="Basic and acidic residues" evidence="1">
    <location>
        <begin position="199"/>
        <end position="215"/>
    </location>
</feature>